<gene>
    <name evidence="4" type="ORF">EAH88_17115</name>
</gene>
<dbReference type="InterPro" id="IPR013424">
    <property type="entry name" value="Ice-binding_C"/>
</dbReference>
<keyword evidence="1" id="KW-0812">Transmembrane</keyword>
<dbReference type="AlphaFoldDB" id="A0A502BTW6"/>
<evidence type="ECO:0000256" key="2">
    <source>
        <dbReference type="SAM" id="SignalP"/>
    </source>
</evidence>
<dbReference type="EMBL" id="RCZO01000012">
    <property type="protein sequence ID" value="TPG04655.1"/>
    <property type="molecule type" value="Genomic_DNA"/>
</dbReference>
<evidence type="ECO:0000259" key="3">
    <source>
        <dbReference type="Pfam" id="PF13448"/>
    </source>
</evidence>
<dbReference type="InterPro" id="IPR025193">
    <property type="entry name" value="DUF4114"/>
</dbReference>
<feature type="transmembrane region" description="Helical" evidence="1">
    <location>
        <begin position="258"/>
        <end position="276"/>
    </location>
</feature>
<dbReference type="Proteomes" id="UP000319486">
    <property type="component" value="Unassembled WGS sequence"/>
</dbReference>
<feature type="signal peptide" evidence="2">
    <location>
        <begin position="1"/>
        <end position="24"/>
    </location>
</feature>
<accession>A0A502BTW6</accession>
<evidence type="ECO:0000313" key="4">
    <source>
        <dbReference type="EMBL" id="TPG04655.1"/>
    </source>
</evidence>
<dbReference type="OrthoDB" id="9157660at2"/>
<evidence type="ECO:0000256" key="1">
    <source>
        <dbReference type="SAM" id="Phobius"/>
    </source>
</evidence>
<proteinExistence type="predicted"/>
<keyword evidence="5" id="KW-1185">Reference proteome</keyword>
<organism evidence="4 5">
    <name type="scientific">Rhodanobacter glycinis</name>
    <dbReference type="NCBI Taxonomy" id="582702"/>
    <lineage>
        <taxon>Bacteria</taxon>
        <taxon>Pseudomonadati</taxon>
        <taxon>Pseudomonadota</taxon>
        <taxon>Gammaproteobacteria</taxon>
        <taxon>Lysobacterales</taxon>
        <taxon>Rhodanobacteraceae</taxon>
        <taxon>Rhodanobacter</taxon>
    </lineage>
</organism>
<keyword evidence="1" id="KW-0472">Membrane</keyword>
<comment type="caution">
    <text evidence="4">The sequence shown here is derived from an EMBL/GenBank/DDBJ whole genome shotgun (WGS) entry which is preliminary data.</text>
</comment>
<keyword evidence="1" id="KW-1133">Transmembrane helix</keyword>
<reference evidence="4 5" key="1">
    <citation type="journal article" date="2019" name="Environ. Microbiol.">
        <title>Species interactions and distinct microbial communities in high Arctic permafrost affected cryosols are associated with the CH4 and CO2 gas fluxes.</title>
        <authorList>
            <person name="Altshuler I."/>
            <person name="Hamel J."/>
            <person name="Turney S."/>
            <person name="Magnuson E."/>
            <person name="Levesque R."/>
            <person name="Greer C."/>
            <person name="Whyte L.G."/>
        </authorList>
    </citation>
    <scope>NUCLEOTIDE SEQUENCE [LARGE SCALE GENOMIC DNA]</scope>
    <source>
        <strain evidence="4 5">S13Y</strain>
    </source>
</reference>
<dbReference type="NCBIfam" id="TIGR02595">
    <property type="entry name" value="PEP_CTERM"/>
    <property type="match status" value="1"/>
</dbReference>
<keyword evidence="2" id="KW-0732">Signal</keyword>
<name>A0A502BTW6_9GAMM</name>
<dbReference type="RefSeq" id="WP_140655241.1">
    <property type="nucleotide sequence ID" value="NZ_RCZB01000001.1"/>
</dbReference>
<sequence>MKTYKSFALVGLVAASLFTGQAFATVCPDTPGGTPTQGTHVCVATSGGDGAGSSLQEQVNDRRVSGPGINVYKDQVSSSAYWSIGATGSSENVITLERAGNASSNTFGIFDPTNPSNALMLFNGPATTGWSTTLRSLGGGNYIATYFDEHGIYQSQATAHFAVTNLFGYYLGTLENGTFFSDSSLNETGGSTYPNGMSHMVAFQGDNATTLKTGNTKGRFLSNEWMLAWEDLPWGTADLDYNDFVVFVESVHPVPEPAALGIFGLGALMTGFAVGLRRRREDV</sequence>
<feature type="chain" id="PRO_5030107186" evidence="2">
    <location>
        <begin position="25"/>
        <end position="283"/>
    </location>
</feature>
<dbReference type="Pfam" id="PF13448">
    <property type="entry name" value="DUF4114"/>
    <property type="match status" value="1"/>
</dbReference>
<evidence type="ECO:0000313" key="5">
    <source>
        <dbReference type="Proteomes" id="UP000319486"/>
    </source>
</evidence>
<feature type="domain" description="DUF4114" evidence="3">
    <location>
        <begin position="177"/>
        <end position="249"/>
    </location>
</feature>
<protein>
    <submittedName>
        <fullName evidence="4">DUF4114 domain-containing protein</fullName>
    </submittedName>
</protein>